<keyword evidence="1" id="KW-0472">Membrane</keyword>
<dbReference type="Gene3D" id="2.130.10.10">
    <property type="entry name" value="YVTN repeat-like/Quinoprotein amine dehydrogenase"/>
    <property type="match status" value="1"/>
</dbReference>
<dbReference type="Proteomes" id="UP001383192">
    <property type="component" value="Unassembled WGS sequence"/>
</dbReference>
<accession>A0AAW0AYR4</accession>
<dbReference type="InterPro" id="IPR015943">
    <property type="entry name" value="WD40/YVTN_repeat-like_dom_sf"/>
</dbReference>
<proteinExistence type="predicted"/>
<dbReference type="Pfam" id="PF00400">
    <property type="entry name" value="WD40"/>
    <property type="match status" value="1"/>
</dbReference>
<reference evidence="2 3" key="1">
    <citation type="submission" date="2024-01" db="EMBL/GenBank/DDBJ databases">
        <title>A draft genome for a cacao thread blight-causing isolate of Paramarasmius palmivorus.</title>
        <authorList>
            <person name="Baruah I.K."/>
            <person name="Bukari Y."/>
            <person name="Amoako-Attah I."/>
            <person name="Meinhardt L.W."/>
            <person name="Bailey B.A."/>
            <person name="Cohen S.P."/>
        </authorList>
    </citation>
    <scope>NUCLEOTIDE SEQUENCE [LARGE SCALE GENOMIC DNA]</scope>
    <source>
        <strain evidence="2 3">GH-12</strain>
    </source>
</reference>
<evidence type="ECO:0000313" key="2">
    <source>
        <dbReference type="EMBL" id="KAK7018757.1"/>
    </source>
</evidence>
<gene>
    <name evidence="2" type="ORF">VNI00_018247</name>
</gene>
<dbReference type="EMBL" id="JAYKXP010000220">
    <property type="protein sequence ID" value="KAK7018757.1"/>
    <property type="molecule type" value="Genomic_DNA"/>
</dbReference>
<comment type="caution">
    <text evidence="2">The sequence shown here is derived from an EMBL/GenBank/DDBJ whole genome shotgun (WGS) entry which is preliminary data.</text>
</comment>
<keyword evidence="1" id="KW-0812">Transmembrane</keyword>
<organism evidence="2 3">
    <name type="scientific">Paramarasmius palmivorus</name>
    <dbReference type="NCBI Taxonomy" id="297713"/>
    <lineage>
        <taxon>Eukaryota</taxon>
        <taxon>Fungi</taxon>
        <taxon>Dikarya</taxon>
        <taxon>Basidiomycota</taxon>
        <taxon>Agaricomycotina</taxon>
        <taxon>Agaricomycetes</taxon>
        <taxon>Agaricomycetidae</taxon>
        <taxon>Agaricales</taxon>
        <taxon>Marasmiineae</taxon>
        <taxon>Marasmiaceae</taxon>
        <taxon>Paramarasmius</taxon>
    </lineage>
</organism>
<name>A0AAW0AYR4_9AGAR</name>
<keyword evidence="3" id="KW-1185">Reference proteome</keyword>
<dbReference type="AlphaFoldDB" id="A0AAW0AYR4"/>
<keyword evidence="1" id="KW-1133">Transmembrane helix</keyword>
<dbReference type="SMART" id="SM00320">
    <property type="entry name" value="WD40"/>
    <property type="match status" value="1"/>
</dbReference>
<dbReference type="SUPFAM" id="SSF82171">
    <property type="entry name" value="DPP6 N-terminal domain-like"/>
    <property type="match status" value="1"/>
</dbReference>
<feature type="transmembrane region" description="Helical" evidence="1">
    <location>
        <begin position="365"/>
        <end position="383"/>
    </location>
</feature>
<evidence type="ECO:0000256" key="1">
    <source>
        <dbReference type="SAM" id="Phobius"/>
    </source>
</evidence>
<evidence type="ECO:0008006" key="4">
    <source>
        <dbReference type="Google" id="ProtNLM"/>
    </source>
</evidence>
<sequence>MARHSWRYSLVSTFPLKDSANALRFSPDGRYLACCSQDGAVYVFSTIRQKLVRLYERDSEDSHAIAVEWEDTANLFVGMADGRVIQYHSPTKRLWLTNLFSGTNRRDLATLNGAVLTLHWDKASRRLAVGHGSDVTLLRPYTKVDWNITCEVPRATLPYKPLNFDPKPPCPVGIHTCRFKDRIIVVDRTRGIFAWDVSQAKANMEWRTSPGHKAGMSAISPDCTHIAAWNLEDGVDIYAISRPESRGLKCTIPMLENFGPDAQAHVMLDVLFIHDGEDLLVGSSVGKPTILDFKTHRITQILEHSPVNHSTPIVAYTTYKGNRYIATASRELGEECKVKLWLARSPTDWRFGDVISRFFNIARPLLLAIIILLSGIVIDRLFLRRDNGWEKNDPFVRYIVQVSRRVAVLLLEWGQSIDAVSISASGINATSSTLTSEIVGVTGSLEPSLTSTTMSGNTTPLSWWQSMLQVDSDD</sequence>
<protein>
    <recommendedName>
        <fullName evidence="4">WD40 repeat-like protein</fullName>
    </recommendedName>
</protein>
<dbReference type="InterPro" id="IPR001680">
    <property type="entry name" value="WD40_rpt"/>
</dbReference>
<evidence type="ECO:0000313" key="3">
    <source>
        <dbReference type="Proteomes" id="UP001383192"/>
    </source>
</evidence>